<gene>
    <name evidence="1" type="ORF">COX80_01445</name>
</gene>
<evidence type="ECO:0000313" key="1">
    <source>
        <dbReference type="EMBL" id="PIZ96404.1"/>
    </source>
</evidence>
<dbReference type="Gene3D" id="1.20.120.450">
    <property type="entry name" value="dinb family like domain"/>
    <property type="match status" value="1"/>
</dbReference>
<sequence length="177" mass="20566">MNTDIYKNTVPLFSVMLENLYQILEKAEKYSTEKMTADKKPSEDFLLNYRLFPDMFPFIMQVQIACDNAKGATARLAGIDIPKFEDNEKTFAELKTRVQKTKEFVDNIKEEQFAKADTRKIELPYVPGKHLLGDEYIKRYAVPNFLFHLATAYNILRHNGLEIGKGDYIGKLNWIEN</sequence>
<accession>A0A2M7VBS1</accession>
<dbReference type="AlphaFoldDB" id="A0A2M7VBS1"/>
<dbReference type="SUPFAM" id="SSF109854">
    <property type="entry name" value="DinB/YfiT-like putative metalloenzymes"/>
    <property type="match status" value="1"/>
</dbReference>
<dbReference type="PANTHER" id="PTHR36922:SF1">
    <property type="entry name" value="DUF1993 DOMAIN-CONTAINING PROTEIN"/>
    <property type="match status" value="1"/>
</dbReference>
<dbReference type="PANTHER" id="PTHR36922">
    <property type="entry name" value="BLL2446 PROTEIN"/>
    <property type="match status" value="1"/>
</dbReference>
<dbReference type="Pfam" id="PF09351">
    <property type="entry name" value="DUF1993"/>
    <property type="match status" value="1"/>
</dbReference>
<protein>
    <submittedName>
        <fullName evidence="1">DUF1993 domain-containing protein</fullName>
    </submittedName>
</protein>
<dbReference type="EMBL" id="PFPL01000023">
    <property type="protein sequence ID" value="PIZ96404.1"/>
    <property type="molecule type" value="Genomic_DNA"/>
</dbReference>
<evidence type="ECO:0000313" key="2">
    <source>
        <dbReference type="Proteomes" id="UP000231453"/>
    </source>
</evidence>
<dbReference type="Proteomes" id="UP000231453">
    <property type="component" value="Unassembled WGS sequence"/>
</dbReference>
<proteinExistence type="predicted"/>
<dbReference type="InterPro" id="IPR034660">
    <property type="entry name" value="DinB/YfiT-like"/>
</dbReference>
<reference evidence="2" key="1">
    <citation type="submission" date="2017-09" db="EMBL/GenBank/DDBJ databases">
        <title>Depth-based differentiation of microbial function through sediment-hosted aquifers and enrichment of novel symbionts in the deep terrestrial subsurface.</title>
        <authorList>
            <person name="Probst A.J."/>
            <person name="Ladd B."/>
            <person name="Jarett J.K."/>
            <person name="Geller-Mcgrath D.E."/>
            <person name="Sieber C.M.K."/>
            <person name="Emerson J.B."/>
            <person name="Anantharaman K."/>
            <person name="Thomas B.C."/>
            <person name="Malmstrom R."/>
            <person name="Stieglmeier M."/>
            <person name="Klingl A."/>
            <person name="Woyke T."/>
            <person name="Ryan C.M."/>
            <person name="Banfield J.F."/>
        </authorList>
    </citation>
    <scope>NUCLEOTIDE SEQUENCE [LARGE SCALE GENOMIC DNA]</scope>
</reference>
<organism evidence="1 2">
    <name type="scientific">Candidatus Magasanikbacteria bacterium CG_4_10_14_0_2_um_filter_33_14</name>
    <dbReference type="NCBI Taxonomy" id="1974636"/>
    <lineage>
        <taxon>Bacteria</taxon>
        <taxon>Candidatus Magasanikiibacteriota</taxon>
    </lineage>
</organism>
<dbReference type="InterPro" id="IPR018531">
    <property type="entry name" value="DUF1993"/>
</dbReference>
<name>A0A2M7VBS1_9BACT</name>
<comment type="caution">
    <text evidence="1">The sequence shown here is derived from an EMBL/GenBank/DDBJ whole genome shotgun (WGS) entry which is preliminary data.</text>
</comment>